<evidence type="ECO:0000259" key="5">
    <source>
        <dbReference type="Pfam" id="PF00175"/>
    </source>
</evidence>
<evidence type="ECO:0000313" key="7">
    <source>
        <dbReference type="Proteomes" id="UP000271162"/>
    </source>
</evidence>
<keyword evidence="4" id="KW-0560">Oxidoreductase</keyword>
<evidence type="ECO:0000256" key="1">
    <source>
        <dbReference type="ARBA" id="ARBA00001974"/>
    </source>
</evidence>
<dbReference type="Gene3D" id="3.40.50.80">
    <property type="entry name" value="Nucleotide-binding domain of ferredoxin-NADP reductase (FNR) module"/>
    <property type="match status" value="1"/>
</dbReference>
<organism evidence="8">
    <name type="scientific">Nippostrongylus brasiliensis</name>
    <name type="common">Rat hookworm</name>
    <dbReference type="NCBI Taxonomy" id="27835"/>
    <lineage>
        <taxon>Eukaryota</taxon>
        <taxon>Metazoa</taxon>
        <taxon>Ecdysozoa</taxon>
        <taxon>Nematoda</taxon>
        <taxon>Chromadorea</taxon>
        <taxon>Rhabditida</taxon>
        <taxon>Rhabditina</taxon>
        <taxon>Rhabditomorpha</taxon>
        <taxon>Strongyloidea</taxon>
        <taxon>Heligmosomidae</taxon>
        <taxon>Nippostrongylus</taxon>
    </lineage>
</organism>
<reference evidence="6 7" key="2">
    <citation type="submission" date="2018-11" db="EMBL/GenBank/DDBJ databases">
        <authorList>
            <consortium name="Pathogen Informatics"/>
        </authorList>
    </citation>
    <scope>NUCLEOTIDE SEQUENCE [LARGE SCALE GENOMIC DNA]</scope>
</reference>
<evidence type="ECO:0000313" key="6">
    <source>
        <dbReference type="EMBL" id="VDL83831.1"/>
    </source>
</evidence>
<dbReference type="STRING" id="27835.A0A0N4YS70"/>
<comment type="cofactor">
    <cofactor evidence="1">
        <name>FAD</name>
        <dbReference type="ChEBI" id="CHEBI:57692"/>
    </cofactor>
</comment>
<name>A0A0N4YS70_NIPBR</name>
<gene>
    <name evidence="6" type="ORF">NBR_LOCUS20095</name>
</gene>
<feature type="domain" description="Oxidoreductase FAD/NAD(P)-binding" evidence="5">
    <location>
        <begin position="2"/>
        <end position="87"/>
    </location>
</feature>
<dbReference type="CDD" id="cd06183">
    <property type="entry name" value="cyt_b5_reduct_like"/>
    <property type="match status" value="1"/>
</dbReference>
<keyword evidence="2" id="KW-0285">Flavoprotein</keyword>
<dbReference type="GO" id="GO:0016491">
    <property type="term" value="F:oxidoreductase activity"/>
    <property type="evidence" value="ECO:0007669"/>
    <property type="project" value="UniProtKB-KW"/>
</dbReference>
<evidence type="ECO:0000256" key="3">
    <source>
        <dbReference type="ARBA" id="ARBA00022827"/>
    </source>
</evidence>
<evidence type="ECO:0000256" key="2">
    <source>
        <dbReference type="ARBA" id="ARBA00022630"/>
    </source>
</evidence>
<keyword evidence="7" id="KW-1185">Reference proteome</keyword>
<sequence length="107" mass="12390">MKNPEDRTTISLLFANRTENDILHREELDKLDEKFPNRFERWYTVDRPPANWTFSSGFVDETMIKEHLAPPADDACILMCGPPAMISPALISDLRNMGYDSQEIFKI</sequence>
<accession>A0A0N4YS70</accession>
<dbReference type="EMBL" id="UYSL01024789">
    <property type="protein sequence ID" value="VDL83831.1"/>
    <property type="molecule type" value="Genomic_DNA"/>
</dbReference>
<dbReference type="Proteomes" id="UP000271162">
    <property type="component" value="Unassembled WGS sequence"/>
</dbReference>
<dbReference type="Pfam" id="PF00175">
    <property type="entry name" value="NAD_binding_1"/>
    <property type="match status" value="1"/>
</dbReference>
<evidence type="ECO:0000313" key="8">
    <source>
        <dbReference type="WBParaSite" id="NBR_0002009201-mRNA-1"/>
    </source>
</evidence>
<dbReference type="InterPro" id="IPR039261">
    <property type="entry name" value="FNR_nucleotide-bd"/>
</dbReference>
<proteinExistence type="predicted"/>
<keyword evidence="3" id="KW-0274">FAD</keyword>
<dbReference type="PANTHER" id="PTHR19370:SF185">
    <property type="entry name" value="NADH-CYTOCHROME B5 REDUCTASE"/>
    <property type="match status" value="1"/>
</dbReference>
<dbReference type="AlphaFoldDB" id="A0A0N4YS70"/>
<dbReference type="PANTHER" id="PTHR19370">
    <property type="entry name" value="NADH-CYTOCHROME B5 REDUCTASE"/>
    <property type="match status" value="1"/>
</dbReference>
<dbReference type="SUPFAM" id="SSF52343">
    <property type="entry name" value="Ferredoxin reductase-like, C-terminal NADP-linked domain"/>
    <property type="match status" value="1"/>
</dbReference>
<reference evidence="8" key="1">
    <citation type="submission" date="2017-02" db="UniProtKB">
        <authorList>
            <consortium name="WormBaseParasite"/>
        </authorList>
    </citation>
    <scope>IDENTIFICATION</scope>
</reference>
<protein>
    <submittedName>
        <fullName evidence="8">Cytochrome-b5 reductase</fullName>
    </submittedName>
</protein>
<dbReference type="InterPro" id="IPR001433">
    <property type="entry name" value="OxRdtase_FAD/NAD-bd"/>
</dbReference>
<evidence type="ECO:0000256" key="4">
    <source>
        <dbReference type="ARBA" id="ARBA00023002"/>
    </source>
</evidence>
<dbReference type="InterPro" id="IPR001834">
    <property type="entry name" value="CBR-like"/>
</dbReference>
<dbReference type="GO" id="GO:0071949">
    <property type="term" value="F:FAD binding"/>
    <property type="evidence" value="ECO:0007669"/>
    <property type="project" value="TreeGrafter"/>
</dbReference>
<dbReference type="WBParaSite" id="NBR_0002009201-mRNA-1">
    <property type="protein sequence ID" value="NBR_0002009201-mRNA-1"/>
    <property type="gene ID" value="NBR_0002009201"/>
</dbReference>